<organism evidence="1 2">
    <name type="scientific">Coniosporium uncinatum</name>
    <dbReference type="NCBI Taxonomy" id="93489"/>
    <lineage>
        <taxon>Eukaryota</taxon>
        <taxon>Fungi</taxon>
        <taxon>Dikarya</taxon>
        <taxon>Ascomycota</taxon>
        <taxon>Pezizomycotina</taxon>
        <taxon>Dothideomycetes</taxon>
        <taxon>Dothideomycetes incertae sedis</taxon>
        <taxon>Coniosporium</taxon>
    </lineage>
</organism>
<reference evidence="1" key="1">
    <citation type="submission" date="2024-09" db="EMBL/GenBank/DDBJ databases">
        <title>Black Yeasts Isolated from many extreme environments.</title>
        <authorList>
            <person name="Coleine C."/>
            <person name="Stajich J.E."/>
            <person name="Selbmann L."/>
        </authorList>
    </citation>
    <scope>NUCLEOTIDE SEQUENCE</scope>
    <source>
        <strain evidence="1">CCFEE 5737</strain>
    </source>
</reference>
<gene>
    <name evidence="1" type="ORF">LTS18_004472</name>
</gene>
<dbReference type="EMBL" id="JAWDJW010001045">
    <property type="protein sequence ID" value="KAK3079588.1"/>
    <property type="molecule type" value="Genomic_DNA"/>
</dbReference>
<evidence type="ECO:0000313" key="1">
    <source>
        <dbReference type="EMBL" id="KAK3079588.1"/>
    </source>
</evidence>
<proteinExistence type="predicted"/>
<evidence type="ECO:0000313" key="2">
    <source>
        <dbReference type="Proteomes" id="UP001186974"/>
    </source>
</evidence>
<dbReference type="Proteomes" id="UP001186974">
    <property type="component" value="Unassembled WGS sequence"/>
</dbReference>
<keyword evidence="2" id="KW-1185">Reference proteome</keyword>
<protein>
    <submittedName>
        <fullName evidence="1">Uncharacterized protein</fullName>
    </submittedName>
</protein>
<name>A0ACC3DSH7_9PEZI</name>
<comment type="caution">
    <text evidence="1">The sequence shown here is derived from an EMBL/GenBank/DDBJ whole genome shotgun (WGS) entry which is preliminary data.</text>
</comment>
<sequence>MPSRDDIYRLDSPQGTPAEMPAISAETGQYAEWAMREPAVRVRQRSSSERLDPMSRVNFAKVYTVEHNVKVYDFGIVDADFMQILLDHFNTVWNIGRANV</sequence>
<accession>A0ACC3DSH7</accession>